<dbReference type="InterPro" id="IPR005194">
    <property type="entry name" value="Glyco_hydro_65_C"/>
</dbReference>
<dbReference type="AlphaFoldDB" id="A0A7W3T5G8"/>
<dbReference type="Gene3D" id="2.70.98.40">
    <property type="entry name" value="Glycoside hydrolase, family 65, N-terminal domain"/>
    <property type="match status" value="1"/>
</dbReference>
<accession>A0A7W3T5G8</accession>
<feature type="binding site" evidence="6">
    <location>
        <begin position="618"/>
        <end position="619"/>
    </location>
    <ligand>
        <name>substrate</name>
    </ligand>
</feature>
<dbReference type="Pfam" id="PF03636">
    <property type="entry name" value="Glyco_hydro_65N"/>
    <property type="match status" value="1"/>
</dbReference>
<comment type="caution">
    <text evidence="10">The sequence shown here is derived from an EMBL/GenBank/DDBJ whole genome shotgun (WGS) entry which is preliminary data.</text>
</comment>
<dbReference type="InterPro" id="IPR017045">
    <property type="entry name" value="Malt_Pase/Glycosyl_Hdrlase"/>
</dbReference>
<dbReference type="GO" id="GO:0004553">
    <property type="term" value="F:hydrolase activity, hydrolyzing O-glycosyl compounds"/>
    <property type="evidence" value="ECO:0007669"/>
    <property type="project" value="TreeGrafter"/>
</dbReference>
<dbReference type="GO" id="GO:0030246">
    <property type="term" value="F:carbohydrate binding"/>
    <property type="evidence" value="ECO:0007669"/>
    <property type="project" value="InterPro"/>
</dbReference>
<reference evidence="11" key="1">
    <citation type="submission" date="2019-10" db="EMBL/GenBank/DDBJ databases">
        <title>Streptomyces sp. nov., a novel actinobacterium isolated from alkaline environment.</title>
        <authorList>
            <person name="Golinska P."/>
        </authorList>
    </citation>
    <scope>NUCLEOTIDE SEQUENCE [LARGE SCALE GENOMIC DNA]</scope>
    <source>
        <strain evidence="11">DSM 42108</strain>
    </source>
</reference>
<evidence type="ECO:0000256" key="1">
    <source>
        <dbReference type="ARBA" id="ARBA00006768"/>
    </source>
</evidence>
<dbReference type="GO" id="GO:0016757">
    <property type="term" value="F:glycosyltransferase activity"/>
    <property type="evidence" value="ECO:0007669"/>
    <property type="project" value="UniProtKB-KW"/>
</dbReference>
<evidence type="ECO:0000256" key="3">
    <source>
        <dbReference type="ARBA" id="ARBA00022679"/>
    </source>
</evidence>
<evidence type="ECO:0000256" key="2">
    <source>
        <dbReference type="ARBA" id="ARBA00022676"/>
    </source>
</evidence>
<protein>
    <submittedName>
        <fullName evidence="10">Glycoside hydrolase family 65 protein</fullName>
    </submittedName>
</protein>
<keyword evidence="11" id="KW-1185">Reference proteome</keyword>
<name>A0A7W3T5G8_9ACTN</name>
<dbReference type="Proteomes" id="UP000530234">
    <property type="component" value="Unassembled WGS sequence"/>
</dbReference>
<evidence type="ECO:0000256" key="4">
    <source>
        <dbReference type="ARBA" id="ARBA00023295"/>
    </source>
</evidence>
<dbReference type="EMBL" id="VKHS01000477">
    <property type="protein sequence ID" value="MBB0231304.1"/>
    <property type="molecule type" value="Genomic_DNA"/>
</dbReference>
<dbReference type="PANTHER" id="PTHR11051">
    <property type="entry name" value="GLYCOSYL HYDROLASE-RELATED"/>
    <property type="match status" value="1"/>
</dbReference>
<evidence type="ECO:0000256" key="5">
    <source>
        <dbReference type="PIRSR" id="PIRSR036289-50"/>
    </source>
</evidence>
<evidence type="ECO:0000256" key="6">
    <source>
        <dbReference type="PIRSR" id="PIRSR036289-51"/>
    </source>
</evidence>
<feature type="domain" description="Glycoside hydrolase family 65 C-terminal" evidence="8">
    <location>
        <begin position="727"/>
        <end position="790"/>
    </location>
</feature>
<evidence type="ECO:0000313" key="10">
    <source>
        <dbReference type="EMBL" id="MBB0231304.1"/>
    </source>
</evidence>
<keyword evidence="2" id="KW-0328">Glycosyltransferase</keyword>
<dbReference type="Pfam" id="PF03632">
    <property type="entry name" value="Glyco_hydro_65m"/>
    <property type="match status" value="1"/>
</dbReference>
<feature type="domain" description="Glycoside hydrolase family 65 N-terminal" evidence="9">
    <location>
        <begin position="13"/>
        <end position="268"/>
    </location>
</feature>
<gene>
    <name evidence="10" type="ORF">FOE67_17760</name>
</gene>
<keyword evidence="4" id="KW-0326">Glycosidase</keyword>
<dbReference type="GO" id="GO:0005975">
    <property type="term" value="P:carbohydrate metabolic process"/>
    <property type="evidence" value="ECO:0007669"/>
    <property type="project" value="InterPro"/>
</dbReference>
<dbReference type="PANTHER" id="PTHR11051:SF8">
    <property type="entry name" value="PROTEIN-GLUCOSYLGALACTOSYLHYDROXYLYSINE GLUCOSIDASE"/>
    <property type="match status" value="1"/>
</dbReference>
<evidence type="ECO:0000259" key="7">
    <source>
        <dbReference type="Pfam" id="PF03632"/>
    </source>
</evidence>
<keyword evidence="3" id="KW-0808">Transferase</keyword>
<sequence>MVERPDDEWSLRHEGYDPADEPLREALCTVGNGYLATRGAPPEARPGGAHHPGTYAAGVYNRLTSRVAGRTVENECLVNLPHWPAVTFRIADGPWFDVDTVDLLEHHQTLDLRRAVLTRHLRYRDDHDRVTTVTQRRLVHMRHHHLCVQEVVITPENWAGPLHFRSELDGRVRNTLVARYRDLADTHLEAVRTDRPAPDCVLLEMRTNQSAIPLAMAARTTLTGGADPLRPTPRLRRAPDRIGLDLTAEAAPDRPLTLGKIVTVVTGRDRAISSPADRALRDLPPARPFDELLIEHEQAWRHLWERFTITVEGRPGTRRTVLLHLLHLLQTVSPHSADLDVGVPARGLHGEAYRGHVFWDELFVFPLLNPRLPDLTRALLRYRHRRLDEARAAARRAGHIGAMYPWQSGSDGREESQRFHLNPRSGRWLPDTSDRQHHIGLAIAHNTWQYHQVTGDREFLIHHGAEMLLEIARFWGDLALLDPARDRYVIRGVMGPDEFHTGYPGAEHDGIDNNAYTNVMAVRALSRAMAAHAELPARERGELSERLCLDPTELARWKDITHRMFIPFHDGVISQFEGYGDLAELDWETYRNHYGDIHRLDRILEAEGDSVNRYKASKQADVLMLFHLLTADELLPLLSRLGHPITPDTIPRTIDYYLARTSHGSTLSAVVHAWVLARAHRERAVEFFLRALESDIADIQGGTTAEGIHLGAMAGSVDLLQRCFSGLETRGGRLVLNPFWPEALGTLEIHLRHREHSLRLRINGDRIEIGSADGTHRPIRVVCRGRTAELRPGETIRFPP</sequence>
<dbReference type="SUPFAM" id="SSF74650">
    <property type="entry name" value="Galactose mutarotase-like"/>
    <property type="match status" value="1"/>
</dbReference>
<dbReference type="InterPro" id="IPR012341">
    <property type="entry name" value="6hp_glycosidase-like_sf"/>
</dbReference>
<dbReference type="Pfam" id="PF03633">
    <property type="entry name" value="Glyco_hydro_65C"/>
    <property type="match status" value="1"/>
</dbReference>
<dbReference type="InterPro" id="IPR005196">
    <property type="entry name" value="Glyco_hydro_65_N"/>
</dbReference>
<dbReference type="InterPro" id="IPR011013">
    <property type="entry name" value="Gal_mutarotase_sf_dom"/>
</dbReference>
<evidence type="ECO:0000259" key="9">
    <source>
        <dbReference type="Pfam" id="PF03636"/>
    </source>
</evidence>
<comment type="similarity">
    <text evidence="1">Belongs to the glycosyl hydrolase 65 family.</text>
</comment>
<dbReference type="InterPro" id="IPR005195">
    <property type="entry name" value="Glyco_hydro_65_M"/>
</dbReference>
<proteinExistence type="inferred from homology"/>
<dbReference type="InterPro" id="IPR037018">
    <property type="entry name" value="GH65_N"/>
</dbReference>
<evidence type="ECO:0000313" key="11">
    <source>
        <dbReference type="Proteomes" id="UP000530234"/>
    </source>
</evidence>
<keyword evidence="10" id="KW-0378">Hydrolase</keyword>
<dbReference type="Gene3D" id="2.60.420.10">
    <property type="entry name" value="Maltose phosphorylase, domain 3"/>
    <property type="match status" value="1"/>
</dbReference>
<evidence type="ECO:0000259" key="8">
    <source>
        <dbReference type="Pfam" id="PF03633"/>
    </source>
</evidence>
<feature type="active site" description="Proton donor" evidence="5">
    <location>
        <position position="498"/>
    </location>
</feature>
<dbReference type="Gene3D" id="1.50.10.10">
    <property type="match status" value="1"/>
</dbReference>
<feature type="binding site" evidence="6">
    <location>
        <begin position="359"/>
        <end position="360"/>
    </location>
    <ligand>
        <name>substrate</name>
    </ligand>
</feature>
<dbReference type="FunFam" id="1.50.10.10:FF:000053">
    <property type="entry name" value="Putative glycosyl hydrolase"/>
    <property type="match status" value="1"/>
</dbReference>
<organism evidence="10 11">
    <name type="scientific">Streptomyces calidiresistens</name>
    <dbReference type="NCBI Taxonomy" id="1485586"/>
    <lineage>
        <taxon>Bacteria</taxon>
        <taxon>Bacillati</taxon>
        <taxon>Actinomycetota</taxon>
        <taxon>Actinomycetes</taxon>
        <taxon>Kitasatosporales</taxon>
        <taxon>Streptomycetaceae</taxon>
        <taxon>Streptomyces</taxon>
    </lineage>
</organism>
<dbReference type="InterPro" id="IPR008928">
    <property type="entry name" value="6-hairpin_glycosidase_sf"/>
</dbReference>
<dbReference type="PIRSF" id="PIRSF036289">
    <property type="entry name" value="Glycosyl_hydrolase_malt_phosph"/>
    <property type="match status" value="1"/>
</dbReference>
<feature type="domain" description="Glycoside hydrolase family 65 central catalytic" evidence="7">
    <location>
        <begin position="323"/>
        <end position="717"/>
    </location>
</feature>
<dbReference type="SUPFAM" id="SSF48208">
    <property type="entry name" value="Six-hairpin glycosidases"/>
    <property type="match status" value="1"/>
</dbReference>